<feature type="chain" id="PRO_5020303240" evidence="2">
    <location>
        <begin position="35"/>
        <end position="723"/>
    </location>
</feature>
<evidence type="ECO:0000313" key="4">
    <source>
        <dbReference type="Proteomes" id="UP000290408"/>
    </source>
</evidence>
<protein>
    <submittedName>
        <fullName evidence="3">Uncharacterized protein</fullName>
    </submittedName>
</protein>
<accession>A0A4P6MWP1</accession>
<keyword evidence="2" id="KW-0732">Signal</keyword>
<dbReference type="EMBL" id="CP036164">
    <property type="protein sequence ID" value="QBF47449.1"/>
    <property type="molecule type" value="Genomic_DNA"/>
</dbReference>
<gene>
    <name evidence="3" type="ORF">EXU32_15035</name>
</gene>
<feature type="transmembrane region" description="Helical" evidence="1">
    <location>
        <begin position="693"/>
        <end position="712"/>
    </location>
</feature>
<dbReference type="RefSeq" id="WP_130630637.1">
    <property type="nucleotide sequence ID" value="NZ_CP036164.1"/>
</dbReference>
<feature type="transmembrane region" description="Helical" evidence="1">
    <location>
        <begin position="664"/>
        <end position="687"/>
    </location>
</feature>
<dbReference type="SUPFAM" id="SSF53649">
    <property type="entry name" value="Alkaline phosphatase-like"/>
    <property type="match status" value="1"/>
</dbReference>
<dbReference type="Proteomes" id="UP000290408">
    <property type="component" value="Chromosome"/>
</dbReference>
<feature type="transmembrane region" description="Helical" evidence="1">
    <location>
        <begin position="408"/>
        <end position="431"/>
    </location>
</feature>
<dbReference type="AlphaFoldDB" id="A0A4P6MWP1"/>
<keyword evidence="1" id="KW-1133">Transmembrane helix</keyword>
<keyword evidence="1" id="KW-0472">Membrane</keyword>
<feature type="signal peptide" evidence="2">
    <location>
        <begin position="1"/>
        <end position="34"/>
    </location>
</feature>
<evidence type="ECO:0000256" key="1">
    <source>
        <dbReference type="SAM" id="Phobius"/>
    </source>
</evidence>
<dbReference type="OrthoDB" id="3264110at2"/>
<sequence>MMSALHSLRPAGVLLVLLPLLVLMGALAPSSAAAQEPRDVIVVGAPGLSWSDVTPEATPAIHSFAGGAAITNLNVRSTYFTSCPSDGWLGLSAGARAAEPRDVTRAQLRANPRALPHCSPLPSLPESGPDLAAVEMDHGYWQDLSKKIAAQGFDAQIGTLGTAVREAGGCIAGSGAGAVLAMADRDGVVPGGEPGINESCAITLAGAPPVTAPDPGPVRAQEVEAVDAVVADVVAGVDSDTVIVLAGLSDDGGQPGLRVLAMAGAGIRAGWLHSDSTTRDEMAQIADVTHTVLTTAGMSVPEGLAGRQLVPVPDASPVDDRMASLVDDDAQLRAADEVIPPFFRGFGIGLVALLALAGLVGAFGPRRWRPVVSRGAGLVGLVAMAVPASTYLLTLTRWFDTATPMSAFVLRLAVIDLALVALALTAVWAALQRPSSRSRAEGTTAALTGVGVLSAVTFLLLAGDLLLGGGRMTMLSVLGLLPLDGGRFHGFGNVPFAIFVAAAFLLMTALADSSLARGRRGPAVFVVAVVGLATFVVDAWLGADGGGALALIPSVGYLVLAVAGVRLGWVKALGIAVATGVGFLAMAGADWLRPEEQRTHLGRFFQSLLDGDAWGIVWRKLQTNVDLLLGPERAALLVPLVLIALIWVLARPGSAAGARLQPTFAAYPALRVGLIGLVVALTVGFLLNDSGTAIPAAAALVLGPALVVLWVGHRPQRALRAST</sequence>
<dbReference type="KEGG" id="jli:EXU32_15035"/>
<feature type="transmembrane region" description="Helical" evidence="1">
    <location>
        <begin position="443"/>
        <end position="468"/>
    </location>
</feature>
<name>A0A4P6MWP1_9MICO</name>
<organism evidence="3 4">
    <name type="scientific">Janibacter limosus</name>
    <dbReference type="NCBI Taxonomy" id="53458"/>
    <lineage>
        <taxon>Bacteria</taxon>
        <taxon>Bacillati</taxon>
        <taxon>Actinomycetota</taxon>
        <taxon>Actinomycetes</taxon>
        <taxon>Micrococcales</taxon>
        <taxon>Intrasporangiaceae</taxon>
        <taxon>Janibacter</taxon>
    </lineage>
</organism>
<feature type="transmembrane region" description="Helical" evidence="1">
    <location>
        <begin position="523"/>
        <end position="541"/>
    </location>
</feature>
<feature type="transmembrane region" description="Helical" evidence="1">
    <location>
        <begin position="342"/>
        <end position="363"/>
    </location>
</feature>
<dbReference type="InterPro" id="IPR017850">
    <property type="entry name" value="Alkaline_phosphatase_core_sf"/>
</dbReference>
<evidence type="ECO:0000256" key="2">
    <source>
        <dbReference type="SAM" id="SignalP"/>
    </source>
</evidence>
<reference evidence="3 4" key="1">
    <citation type="submission" date="2019-02" db="EMBL/GenBank/DDBJ databases">
        <title>Genomic data mining of an Antarctic deep-sea actinobacterium, Janibacterlimosus P3-3-X1.</title>
        <authorList>
            <person name="Liao L."/>
            <person name="Chen B."/>
        </authorList>
    </citation>
    <scope>NUCLEOTIDE SEQUENCE [LARGE SCALE GENOMIC DNA]</scope>
    <source>
        <strain evidence="3 4">P3-3-X1</strain>
    </source>
</reference>
<keyword evidence="4" id="KW-1185">Reference proteome</keyword>
<keyword evidence="1" id="KW-0812">Transmembrane</keyword>
<feature type="transmembrane region" description="Helical" evidence="1">
    <location>
        <begin position="634"/>
        <end position="652"/>
    </location>
</feature>
<feature type="transmembrane region" description="Helical" evidence="1">
    <location>
        <begin position="572"/>
        <end position="592"/>
    </location>
</feature>
<feature type="transmembrane region" description="Helical" evidence="1">
    <location>
        <begin position="375"/>
        <end position="396"/>
    </location>
</feature>
<feature type="transmembrane region" description="Helical" evidence="1">
    <location>
        <begin position="488"/>
        <end position="511"/>
    </location>
</feature>
<evidence type="ECO:0000313" key="3">
    <source>
        <dbReference type="EMBL" id="QBF47449.1"/>
    </source>
</evidence>
<feature type="transmembrane region" description="Helical" evidence="1">
    <location>
        <begin position="547"/>
        <end position="565"/>
    </location>
</feature>
<proteinExistence type="predicted"/>